<keyword evidence="2" id="KW-0732">Signal</keyword>
<evidence type="ECO:0000313" key="3">
    <source>
        <dbReference type="EMBL" id="MBT1690357.1"/>
    </source>
</evidence>
<reference evidence="3 4" key="1">
    <citation type="submission" date="2021-05" db="EMBL/GenBank/DDBJ databases">
        <title>A Polyphasic approach of four new species of the genus Ohtaekwangia: Ohtaekwangia histidinii sp. nov., Ohtaekwangia cretensis sp. nov., Ohtaekwangia indiensis sp. nov., Ohtaekwangia reichenbachii sp. nov. from diverse environment.</title>
        <authorList>
            <person name="Octaviana S."/>
        </authorList>
    </citation>
    <scope>NUCLEOTIDE SEQUENCE [LARGE SCALE GENOMIC DNA]</scope>
    <source>
        <strain evidence="3 4">PWU37</strain>
    </source>
</reference>
<proteinExistence type="predicted"/>
<dbReference type="RefSeq" id="WP_254093577.1">
    <property type="nucleotide sequence ID" value="NZ_JAHESC010000063.1"/>
</dbReference>
<dbReference type="Proteomes" id="UP001319180">
    <property type="component" value="Unassembled WGS sequence"/>
</dbReference>
<accession>A0AAP2DJ30</accession>
<dbReference type="PROSITE" id="PS51257">
    <property type="entry name" value="PROKAR_LIPOPROTEIN"/>
    <property type="match status" value="1"/>
</dbReference>
<keyword evidence="4" id="KW-1185">Reference proteome</keyword>
<protein>
    <submittedName>
        <fullName evidence="3">Uncharacterized protein</fullName>
    </submittedName>
</protein>
<evidence type="ECO:0000313" key="4">
    <source>
        <dbReference type="Proteomes" id="UP001319180"/>
    </source>
</evidence>
<feature type="region of interest" description="Disordered" evidence="1">
    <location>
        <begin position="22"/>
        <end position="65"/>
    </location>
</feature>
<organism evidence="3 4">
    <name type="scientific">Dawidia soli</name>
    <dbReference type="NCBI Taxonomy" id="2782352"/>
    <lineage>
        <taxon>Bacteria</taxon>
        <taxon>Pseudomonadati</taxon>
        <taxon>Bacteroidota</taxon>
        <taxon>Cytophagia</taxon>
        <taxon>Cytophagales</taxon>
        <taxon>Chryseotaleaceae</taxon>
        <taxon>Dawidia</taxon>
    </lineage>
</organism>
<comment type="caution">
    <text evidence="3">The sequence shown here is derived from an EMBL/GenBank/DDBJ whole genome shotgun (WGS) entry which is preliminary data.</text>
</comment>
<feature type="signal peptide" evidence="2">
    <location>
        <begin position="1"/>
        <end position="28"/>
    </location>
</feature>
<evidence type="ECO:0000256" key="2">
    <source>
        <dbReference type="SAM" id="SignalP"/>
    </source>
</evidence>
<feature type="compositionally biased region" description="Low complexity" evidence="1">
    <location>
        <begin position="33"/>
        <end position="65"/>
    </location>
</feature>
<sequence length="65" mass="6489">MKIKIASIFAVVVFAVAAACSSKPSETAAENQDTTATETVTPEPAAPVEADTTVADTTATAAPAH</sequence>
<name>A0AAP2DJ30_9BACT</name>
<gene>
    <name evidence="3" type="ORF">KK078_27575</name>
</gene>
<dbReference type="EMBL" id="JAHESC010000063">
    <property type="protein sequence ID" value="MBT1690357.1"/>
    <property type="molecule type" value="Genomic_DNA"/>
</dbReference>
<dbReference type="AlphaFoldDB" id="A0AAP2DJ30"/>
<feature type="compositionally biased region" description="Polar residues" evidence="1">
    <location>
        <begin position="22"/>
        <end position="32"/>
    </location>
</feature>
<feature type="chain" id="PRO_5042910399" evidence="2">
    <location>
        <begin position="29"/>
        <end position="65"/>
    </location>
</feature>
<evidence type="ECO:0000256" key="1">
    <source>
        <dbReference type="SAM" id="MobiDB-lite"/>
    </source>
</evidence>